<dbReference type="AlphaFoldDB" id="A0ABD1Z4R2"/>
<protein>
    <submittedName>
        <fullName evidence="2">Uncharacterized protein</fullName>
    </submittedName>
</protein>
<name>A0ABD1Z4R2_9MARC</name>
<evidence type="ECO:0000256" key="1">
    <source>
        <dbReference type="SAM" id="MobiDB-lite"/>
    </source>
</evidence>
<organism evidence="2 3">
    <name type="scientific">Riccia fluitans</name>
    <dbReference type="NCBI Taxonomy" id="41844"/>
    <lineage>
        <taxon>Eukaryota</taxon>
        <taxon>Viridiplantae</taxon>
        <taxon>Streptophyta</taxon>
        <taxon>Embryophyta</taxon>
        <taxon>Marchantiophyta</taxon>
        <taxon>Marchantiopsida</taxon>
        <taxon>Marchantiidae</taxon>
        <taxon>Marchantiales</taxon>
        <taxon>Ricciaceae</taxon>
        <taxon>Riccia</taxon>
    </lineage>
</organism>
<accession>A0ABD1Z4R2</accession>
<feature type="region of interest" description="Disordered" evidence="1">
    <location>
        <begin position="70"/>
        <end position="91"/>
    </location>
</feature>
<reference evidence="2 3" key="1">
    <citation type="submission" date="2024-09" db="EMBL/GenBank/DDBJ databases">
        <title>Chromosome-scale assembly of Riccia fluitans.</title>
        <authorList>
            <person name="Paukszto L."/>
            <person name="Sawicki J."/>
            <person name="Karawczyk K."/>
            <person name="Piernik-Szablinska J."/>
            <person name="Szczecinska M."/>
            <person name="Mazdziarz M."/>
        </authorList>
    </citation>
    <scope>NUCLEOTIDE SEQUENCE [LARGE SCALE GENOMIC DNA]</scope>
    <source>
        <strain evidence="2">Rf_01</strain>
        <tissue evidence="2">Aerial parts of the thallus</tissue>
    </source>
</reference>
<dbReference type="EMBL" id="JBHFFA010000002">
    <property type="protein sequence ID" value="KAL2642763.1"/>
    <property type="molecule type" value="Genomic_DNA"/>
</dbReference>
<proteinExistence type="predicted"/>
<sequence length="151" mass="16514">MVKGTYVAEAMDAKLLGARHAHTRQSETSHDREDLALSAVPELAKCPRLHTRGAAESVAPVPGVRRAYETEAIPPGELQPPYRSIAPKERLRSPNPPPIFLAVRGGRLPFPLHGLVYELEDPRSSIVNGAARRTHGLAQVFRVAPRCPDYA</sequence>
<evidence type="ECO:0000313" key="3">
    <source>
        <dbReference type="Proteomes" id="UP001605036"/>
    </source>
</evidence>
<gene>
    <name evidence="2" type="ORF">R1flu_010350</name>
</gene>
<evidence type="ECO:0000313" key="2">
    <source>
        <dbReference type="EMBL" id="KAL2642763.1"/>
    </source>
</evidence>
<comment type="caution">
    <text evidence="2">The sequence shown here is derived from an EMBL/GenBank/DDBJ whole genome shotgun (WGS) entry which is preliminary data.</text>
</comment>
<dbReference type="Proteomes" id="UP001605036">
    <property type="component" value="Unassembled WGS sequence"/>
</dbReference>
<keyword evidence="3" id="KW-1185">Reference proteome</keyword>